<feature type="signal peptide" evidence="2">
    <location>
        <begin position="1"/>
        <end position="24"/>
    </location>
</feature>
<dbReference type="AlphaFoldDB" id="A0A7J7DP58"/>
<gene>
    <name evidence="3" type="ORF">HS088_TW04G00110</name>
</gene>
<dbReference type="Pfam" id="PF24068">
    <property type="entry name" value="TPD1_C"/>
    <property type="match status" value="1"/>
</dbReference>
<feature type="chain" id="PRO_5029798841" evidence="2">
    <location>
        <begin position="25"/>
        <end position="110"/>
    </location>
</feature>
<evidence type="ECO:0000256" key="2">
    <source>
        <dbReference type="SAM" id="SignalP"/>
    </source>
</evidence>
<reference evidence="3 4" key="1">
    <citation type="journal article" date="2020" name="Nat. Commun.">
        <title>Genome of Tripterygium wilfordii and identification of cytochrome P450 involved in triptolide biosynthesis.</title>
        <authorList>
            <person name="Tu L."/>
            <person name="Su P."/>
            <person name="Zhang Z."/>
            <person name="Gao L."/>
            <person name="Wang J."/>
            <person name="Hu T."/>
            <person name="Zhou J."/>
            <person name="Zhang Y."/>
            <person name="Zhao Y."/>
            <person name="Liu Y."/>
            <person name="Song Y."/>
            <person name="Tong Y."/>
            <person name="Lu Y."/>
            <person name="Yang J."/>
            <person name="Xu C."/>
            <person name="Jia M."/>
            <person name="Peters R.J."/>
            <person name="Huang L."/>
            <person name="Gao W."/>
        </authorList>
    </citation>
    <scope>NUCLEOTIDE SEQUENCE [LARGE SCALE GENOMIC DNA]</scope>
    <source>
        <strain evidence="4">cv. XIE 37</strain>
        <tissue evidence="3">Leaf</tissue>
    </source>
</reference>
<sequence length="110" mass="12002">MAKLVKCFMTLLILNLATKGTVRSGKEIQGKTEWSVTVTNTCVCAQSRIILRCPGFQSVEHINPDILYKQGDDCVLVRGSSLPASASVTFSYAWDPPFIMFPKSSIIAGC</sequence>
<name>A0A7J7DP58_TRIWF</name>
<evidence type="ECO:0000313" key="4">
    <source>
        <dbReference type="Proteomes" id="UP000593562"/>
    </source>
</evidence>
<proteinExistence type="predicted"/>
<dbReference type="EMBL" id="JAAARO010000004">
    <property type="protein sequence ID" value="KAF5748160.1"/>
    <property type="molecule type" value="Genomic_DNA"/>
</dbReference>
<dbReference type="Proteomes" id="UP000593562">
    <property type="component" value="Unassembled WGS sequence"/>
</dbReference>
<dbReference type="InterPro" id="IPR040361">
    <property type="entry name" value="TPD1"/>
</dbReference>
<protein>
    <submittedName>
        <fullName evidence="3">Uncharacterized protein</fullName>
    </submittedName>
</protein>
<dbReference type="InParanoid" id="A0A7J7DP58"/>
<comment type="caution">
    <text evidence="3">The sequence shown here is derived from an EMBL/GenBank/DDBJ whole genome shotgun (WGS) entry which is preliminary data.</text>
</comment>
<organism evidence="3 4">
    <name type="scientific">Tripterygium wilfordii</name>
    <name type="common">Thunder God vine</name>
    <dbReference type="NCBI Taxonomy" id="458696"/>
    <lineage>
        <taxon>Eukaryota</taxon>
        <taxon>Viridiplantae</taxon>
        <taxon>Streptophyta</taxon>
        <taxon>Embryophyta</taxon>
        <taxon>Tracheophyta</taxon>
        <taxon>Spermatophyta</taxon>
        <taxon>Magnoliopsida</taxon>
        <taxon>eudicotyledons</taxon>
        <taxon>Gunneridae</taxon>
        <taxon>Pentapetalae</taxon>
        <taxon>rosids</taxon>
        <taxon>fabids</taxon>
        <taxon>Celastrales</taxon>
        <taxon>Celastraceae</taxon>
        <taxon>Tripterygium</taxon>
    </lineage>
</organism>
<dbReference type="PANTHER" id="PTHR33184">
    <property type="entry name" value="PROTEIN TAPETUM DETERMINANT 1-LIKE-RELATED"/>
    <property type="match status" value="1"/>
</dbReference>
<evidence type="ECO:0000313" key="3">
    <source>
        <dbReference type="EMBL" id="KAF5748160.1"/>
    </source>
</evidence>
<evidence type="ECO:0000256" key="1">
    <source>
        <dbReference type="ARBA" id="ARBA00022729"/>
    </source>
</evidence>
<dbReference type="PANTHER" id="PTHR33184:SF11">
    <property type="entry name" value="BETA-1,3-N-ACETYLGLUCOSAMINYLTRANSFERASE FAMILY PROTEIN"/>
    <property type="match status" value="1"/>
</dbReference>
<dbReference type="GO" id="GO:0001709">
    <property type="term" value="P:cell fate determination"/>
    <property type="evidence" value="ECO:0007669"/>
    <property type="project" value="TreeGrafter"/>
</dbReference>
<dbReference type="OrthoDB" id="600752at2759"/>
<accession>A0A7J7DP58</accession>
<keyword evidence="4" id="KW-1185">Reference proteome</keyword>
<keyword evidence="1 2" id="KW-0732">Signal</keyword>